<reference evidence="7" key="1">
    <citation type="journal article" date="2019" name="Curr. Biol.">
        <title>Genome Sequence of Striga asiatica Provides Insight into the Evolution of Plant Parasitism.</title>
        <authorList>
            <person name="Yoshida S."/>
            <person name="Kim S."/>
            <person name="Wafula E.K."/>
            <person name="Tanskanen J."/>
            <person name="Kim Y.M."/>
            <person name="Honaas L."/>
            <person name="Yang Z."/>
            <person name="Spallek T."/>
            <person name="Conn C.E."/>
            <person name="Ichihashi Y."/>
            <person name="Cheong K."/>
            <person name="Cui S."/>
            <person name="Der J.P."/>
            <person name="Gundlach H."/>
            <person name="Jiao Y."/>
            <person name="Hori C."/>
            <person name="Ishida J.K."/>
            <person name="Kasahara H."/>
            <person name="Kiba T."/>
            <person name="Kim M.S."/>
            <person name="Koo N."/>
            <person name="Laohavisit A."/>
            <person name="Lee Y.H."/>
            <person name="Lumba S."/>
            <person name="McCourt P."/>
            <person name="Mortimer J.C."/>
            <person name="Mutuku J.M."/>
            <person name="Nomura T."/>
            <person name="Sasaki-Sekimoto Y."/>
            <person name="Seto Y."/>
            <person name="Wang Y."/>
            <person name="Wakatake T."/>
            <person name="Sakakibara H."/>
            <person name="Demura T."/>
            <person name="Yamaguchi S."/>
            <person name="Yoneyama K."/>
            <person name="Manabe R.I."/>
            <person name="Nelson D.C."/>
            <person name="Schulman A.H."/>
            <person name="Timko M.P."/>
            <person name="dePamphilis C.W."/>
            <person name="Choi D."/>
            <person name="Shirasu K."/>
        </authorList>
    </citation>
    <scope>NUCLEOTIDE SEQUENCE [LARGE SCALE GENOMIC DNA]</scope>
    <source>
        <strain evidence="7">cv. UVA1</strain>
    </source>
</reference>
<keyword evidence="4" id="KW-0438">Lignin biosynthesis</keyword>
<comment type="caution">
    <text evidence="6">The sequence shown here is derived from an EMBL/GenBank/DDBJ whole genome shotgun (WGS) entry which is preliminary data.</text>
</comment>
<evidence type="ECO:0000256" key="5">
    <source>
        <dbReference type="ARBA" id="ARBA00023453"/>
    </source>
</evidence>
<keyword evidence="3" id="KW-0949">S-adenosyl-L-methionine</keyword>
<dbReference type="InterPro" id="IPR029063">
    <property type="entry name" value="SAM-dependent_MTases_sf"/>
</dbReference>
<dbReference type="InterPro" id="IPR050362">
    <property type="entry name" value="Cation-dep_OMT"/>
</dbReference>
<evidence type="ECO:0000256" key="2">
    <source>
        <dbReference type="ARBA" id="ARBA00022679"/>
    </source>
</evidence>
<dbReference type="GO" id="GO:0008757">
    <property type="term" value="F:S-adenosylmethionine-dependent methyltransferase activity"/>
    <property type="evidence" value="ECO:0007669"/>
    <property type="project" value="TreeGrafter"/>
</dbReference>
<evidence type="ECO:0000256" key="4">
    <source>
        <dbReference type="ARBA" id="ARBA00022733"/>
    </source>
</evidence>
<dbReference type="GO" id="GO:0009809">
    <property type="term" value="P:lignin biosynthetic process"/>
    <property type="evidence" value="ECO:0007669"/>
    <property type="project" value="UniProtKB-KW"/>
</dbReference>
<comment type="similarity">
    <text evidence="5">Belongs to the class I-like SAM-binding methyltransferase superfamily. Cation-dependent O-methyltransferase family.</text>
</comment>
<evidence type="ECO:0000256" key="1">
    <source>
        <dbReference type="ARBA" id="ARBA00022603"/>
    </source>
</evidence>
<dbReference type="PROSITE" id="PS51682">
    <property type="entry name" value="SAM_OMT_I"/>
    <property type="match status" value="1"/>
</dbReference>
<dbReference type="SUPFAM" id="SSF53335">
    <property type="entry name" value="S-adenosyl-L-methionine-dependent methyltransferases"/>
    <property type="match status" value="1"/>
</dbReference>
<dbReference type="PANTHER" id="PTHR10509:SF14">
    <property type="entry name" value="CAFFEOYL-COA O-METHYLTRANSFERASE 3-RELATED"/>
    <property type="match status" value="1"/>
</dbReference>
<dbReference type="Proteomes" id="UP000325081">
    <property type="component" value="Unassembled WGS sequence"/>
</dbReference>
<gene>
    <name evidence="6" type="ORF">STAS_16372</name>
</gene>
<evidence type="ECO:0000313" key="6">
    <source>
        <dbReference type="EMBL" id="GER39744.1"/>
    </source>
</evidence>
<keyword evidence="2 6" id="KW-0808">Transferase</keyword>
<keyword evidence="7" id="KW-1185">Reference proteome</keyword>
<dbReference type="Gene3D" id="3.40.50.150">
    <property type="entry name" value="Vaccinia Virus protein VP39"/>
    <property type="match status" value="1"/>
</dbReference>
<evidence type="ECO:0000313" key="7">
    <source>
        <dbReference type="Proteomes" id="UP000325081"/>
    </source>
</evidence>
<dbReference type="AlphaFoldDB" id="A0A5A7Q3W4"/>
<evidence type="ECO:0000256" key="3">
    <source>
        <dbReference type="ARBA" id="ARBA00022691"/>
    </source>
</evidence>
<dbReference type="PANTHER" id="PTHR10509">
    <property type="entry name" value="O-METHYLTRANSFERASE-RELATED"/>
    <property type="match status" value="1"/>
</dbReference>
<protein>
    <submittedName>
        <fullName evidence="6">O-methyltransferase</fullName>
    </submittedName>
</protein>
<dbReference type="OrthoDB" id="10251242at2759"/>
<proteinExistence type="inferred from homology"/>
<dbReference type="GO" id="GO:0008171">
    <property type="term" value="F:O-methyltransferase activity"/>
    <property type="evidence" value="ECO:0007669"/>
    <property type="project" value="InterPro"/>
</dbReference>
<dbReference type="Pfam" id="PF01596">
    <property type="entry name" value="Methyltransf_3"/>
    <property type="match status" value="1"/>
</dbReference>
<dbReference type="UniPathway" id="UPA00711"/>
<organism evidence="6 7">
    <name type="scientific">Striga asiatica</name>
    <name type="common">Asiatic witchweed</name>
    <name type="synonym">Buchnera asiatica</name>
    <dbReference type="NCBI Taxonomy" id="4170"/>
    <lineage>
        <taxon>Eukaryota</taxon>
        <taxon>Viridiplantae</taxon>
        <taxon>Streptophyta</taxon>
        <taxon>Embryophyta</taxon>
        <taxon>Tracheophyta</taxon>
        <taxon>Spermatophyta</taxon>
        <taxon>Magnoliopsida</taxon>
        <taxon>eudicotyledons</taxon>
        <taxon>Gunneridae</taxon>
        <taxon>Pentapetalae</taxon>
        <taxon>asterids</taxon>
        <taxon>lamiids</taxon>
        <taxon>Lamiales</taxon>
        <taxon>Orobanchaceae</taxon>
        <taxon>Buchnereae</taxon>
        <taxon>Striga</taxon>
    </lineage>
</organism>
<dbReference type="GO" id="GO:0032259">
    <property type="term" value="P:methylation"/>
    <property type="evidence" value="ECO:0007669"/>
    <property type="project" value="UniProtKB-KW"/>
</dbReference>
<accession>A0A5A7Q3W4</accession>
<sequence length="323" mass="36745">MAMSTSMFTVHRWAIHPRGFGIASHCLQASKSAKAINLSRSICCRTKVSSSTSSTNTVVATDENYGRKEVISVNPRIYDYLMANVREPEILRELREETAKMQGSQMQGYSSLAVALVLPEGGQLVACERDERSLEVAQRYYSRAGVSNKVKVKHGLAADTLKSMVQNGEGSSYDFAFVDADKRMYQDYFELLLQLVRVGGLIVIDNVLWHGRVADPLVNDAKTLSVRNFNRKLMEDDRVTISMGNFWERFVYHPYIGSKNYKYERDVGFELSRIHICGVENLEVSSYKLSNYCTKEGLIERRICPCLYEKPKDNAVYENEKTY</sequence>
<keyword evidence="1 6" id="KW-0489">Methyltransferase</keyword>
<dbReference type="EMBL" id="BKCP01005738">
    <property type="protein sequence ID" value="GER39744.1"/>
    <property type="molecule type" value="Genomic_DNA"/>
</dbReference>
<dbReference type="InterPro" id="IPR002935">
    <property type="entry name" value="SAM_O-MeTrfase"/>
</dbReference>
<name>A0A5A7Q3W4_STRAF</name>